<proteinExistence type="predicted"/>
<name>A0AC34GC14_9BILA</name>
<accession>A0AC34GC14</accession>
<evidence type="ECO:0000313" key="2">
    <source>
        <dbReference type="WBParaSite" id="ES5_v2.g26995.t1"/>
    </source>
</evidence>
<protein>
    <submittedName>
        <fullName evidence="2">Uncharacterized protein</fullName>
    </submittedName>
</protein>
<dbReference type="Proteomes" id="UP000887579">
    <property type="component" value="Unplaced"/>
</dbReference>
<organism evidence="1 2">
    <name type="scientific">Panagrolaimus sp. ES5</name>
    <dbReference type="NCBI Taxonomy" id="591445"/>
    <lineage>
        <taxon>Eukaryota</taxon>
        <taxon>Metazoa</taxon>
        <taxon>Ecdysozoa</taxon>
        <taxon>Nematoda</taxon>
        <taxon>Chromadorea</taxon>
        <taxon>Rhabditida</taxon>
        <taxon>Tylenchina</taxon>
        <taxon>Panagrolaimomorpha</taxon>
        <taxon>Panagrolaimoidea</taxon>
        <taxon>Panagrolaimidae</taxon>
        <taxon>Panagrolaimus</taxon>
    </lineage>
</organism>
<evidence type="ECO:0000313" key="1">
    <source>
        <dbReference type="Proteomes" id="UP000887579"/>
    </source>
</evidence>
<dbReference type="WBParaSite" id="ES5_v2.g26995.t1">
    <property type="protein sequence ID" value="ES5_v2.g26995.t1"/>
    <property type="gene ID" value="ES5_v2.g26995"/>
</dbReference>
<reference evidence="2" key="1">
    <citation type="submission" date="2022-11" db="UniProtKB">
        <authorList>
            <consortium name="WormBaseParasite"/>
        </authorList>
    </citation>
    <scope>IDENTIFICATION</scope>
</reference>
<sequence length="298" mass="34561">MGFSIFIFLWLFFAARINGDDFLKERLMSDFDPDVAPYLRKVSGKDVAILTTFNDFQIDIKPSAMDSLSFLYVNEKLDTPIHGMLMDLRCDKQCVIIFEINNGKKIYCQIGKDIAACHCPVNKLTRFSFTTNNYVPNGYLVSEANLTYLLEKVVHPCAPYEYVVKEKEKQKVIRASVKCYDVSHTYVDFEKEYPWQDSQPPDKCILGIFSTIDSQPFISVEPKKSLLKENETNILLYSIADLQKVPNSMITFKKPGWPRLPFQRKKTNQRFTLIKPENIQNFPGFIFDYDDFHCNNAK</sequence>